<keyword evidence="3" id="KW-1185">Reference proteome</keyword>
<gene>
    <name evidence="2" type="ORF">HGP29_12435</name>
</gene>
<keyword evidence="1" id="KW-1133">Transmembrane helix</keyword>
<evidence type="ECO:0000313" key="2">
    <source>
        <dbReference type="EMBL" id="NLR92024.1"/>
    </source>
</evidence>
<name>A0A7X8SKR3_9BACT</name>
<dbReference type="RefSeq" id="WP_168882730.1">
    <property type="nucleotide sequence ID" value="NZ_JABAIL010000003.1"/>
</dbReference>
<evidence type="ECO:0000313" key="3">
    <source>
        <dbReference type="Proteomes" id="UP000585050"/>
    </source>
</evidence>
<comment type="caution">
    <text evidence="2">The sequence shown here is derived from an EMBL/GenBank/DDBJ whole genome shotgun (WGS) entry which is preliminary data.</text>
</comment>
<feature type="transmembrane region" description="Helical" evidence="1">
    <location>
        <begin position="7"/>
        <end position="27"/>
    </location>
</feature>
<evidence type="ECO:0000256" key="1">
    <source>
        <dbReference type="SAM" id="Phobius"/>
    </source>
</evidence>
<dbReference type="EMBL" id="JABAIL010000003">
    <property type="protein sequence ID" value="NLR92024.1"/>
    <property type="molecule type" value="Genomic_DNA"/>
</dbReference>
<keyword evidence="1" id="KW-0472">Membrane</keyword>
<dbReference type="AlphaFoldDB" id="A0A7X8SKR3"/>
<reference evidence="2 3" key="1">
    <citation type="submission" date="2020-04" db="EMBL/GenBank/DDBJ databases">
        <title>Flammeovirga sp. SR4, a novel species isolated from seawater.</title>
        <authorList>
            <person name="Wang X."/>
        </authorList>
    </citation>
    <scope>NUCLEOTIDE SEQUENCE [LARGE SCALE GENOMIC DNA]</scope>
    <source>
        <strain evidence="2 3">SR4</strain>
    </source>
</reference>
<keyword evidence="1" id="KW-0812">Transmembrane</keyword>
<organism evidence="2 3">
    <name type="scientific">Flammeovirga agarivorans</name>
    <dbReference type="NCBI Taxonomy" id="2726742"/>
    <lineage>
        <taxon>Bacteria</taxon>
        <taxon>Pseudomonadati</taxon>
        <taxon>Bacteroidota</taxon>
        <taxon>Cytophagia</taxon>
        <taxon>Cytophagales</taxon>
        <taxon>Flammeovirgaceae</taxon>
        <taxon>Flammeovirga</taxon>
    </lineage>
</organism>
<accession>A0A7X8SKR3</accession>
<dbReference type="Proteomes" id="UP000585050">
    <property type="component" value="Unassembled WGS sequence"/>
</dbReference>
<proteinExistence type="predicted"/>
<protein>
    <submittedName>
        <fullName evidence="2">Uncharacterized protein</fullName>
    </submittedName>
</protein>
<sequence length="56" mass="6541">MINHFKAFWIGLIIIIGFFCISLNMVASPRTTSNYLKSDVHKHLEVPHLLDKIFNR</sequence>